<dbReference type="GO" id="GO:0046872">
    <property type="term" value="F:metal ion binding"/>
    <property type="evidence" value="ECO:0007669"/>
    <property type="project" value="UniProtKB-KW"/>
</dbReference>
<keyword evidence="10" id="KW-1185">Reference proteome</keyword>
<dbReference type="AlphaFoldDB" id="A0A9P6L5T9"/>
<feature type="non-terminal residue" evidence="9">
    <location>
        <position position="1"/>
    </location>
</feature>
<evidence type="ECO:0000313" key="9">
    <source>
        <dbReference type="EMBL" id="KAF9783393.1"/>
    </source>
</evidence>
<evidence type="ECO:0000313" key="10">
    <source>
        <dbReference type="Proteomes" id="UP000736335"/>
    </source>
</evidence>
<keyword evidence="4 6" id="KW-0460">Magnesium</keyword>
<comment type="cofactor">
    <cofactor evidence="6">
        <name>Mg(2+)</name>
        <dbReference type="ChEBI" id="CHEBI:18420"/>
    </cofactor>
    <cofactor evidence="6">
        <name>Mn(2+)</name>
        <dbReference type="ChEBI" id="CHEBI:29035"/>
    </cofactor>
    <text evidence="6">Probably binds two magnesium or manganese ions per subunit.</text>
</comment>
<keyword evidence="2 6" id="KW-0479">Metal-binding</keyword>
<dbReference type="GO" id="GO:0006284">
    <property type="term" value="P:base-excision repair"/>
    <property type="evidence" value="ECO:0007669"/>
    <property type="project" value="TreeGrafter"/>
</dbReference>
<comment type="caution">
    <text evidence="9">The sequence shown here is derived from an EMBL/GenBank/DDBJ whole genome shotgun (WGS) entry which is preliminary data.</text>
</comment>
<feature type="site" description="Important for catalytic activity" evidence="7">
    <location>
        <position position="203"/>
    </location>
</feature>
<organism evidence="9 10">
    <name type="scientific">Thelephora terrestris</name>
    <dbReference type="NCBI Taxonomy" id="56493"/>
    <lineage>
        <taxon>Eukaryota</taxon>
        <taxon>Fungi</taxon>
        <taxon>Dikarya</taxon>
        <taxon>Basidiomycota</taxon>
        <taxon>Agaricomycotina</taxon>
        <taxon>Agaricomycetes</taxon>
        <taxon>Thelephorales</taxon>
        <taxon>Thelephoraceae</taxon>
        <taxon>Thelephora</taxon>
    </lineage>
</organism>
<sequence length="331" mass="38823">IKGRRSGDIEKWMHIPQVMRENNLGVMAIQETHLTDELANQFKELFGNRLELFYSPDPLTRNARGVAIVVNKRHFKTEEIKTTEIVPGRAITVELPWHDEQTIKILAIYAPNAPRETKDFWRSVIYKIDESRDLVPDIMVGDFNLVEDAIDRLPSNQDDAQSTEILRELKMKYNLTDGWRKANPDEKAYTWSRDSDGTQSRIDRIYVREDYFDNCADWDINPTPIPSDHDLISAKISTPTSPKIGRGRWAIPTRLIKNRTIRKEIQRLGQEYQSRMERAQNDRATYKPQRILKKFKTQVRETIRAHEKKIQPMLKKRVENLSKKLQETLNN</sequence>
<comment type="similarity">
    <text evidence="1">Belongs to the DNA repair enzymes AP/ExoA family.</text>
</comment>
<evidence type="ECO:0000256" key="7">
    <source>
        <dbReference type="PIRSR" id="PIRSR604808-3"/>
    </source>
</evidence>
<dbReference type="EMBL" id="WIUZ02000010">
    <property type="protein sequence ID" value="KAF9783393.1"/>
    <property type="molecule type" value="Genomic_DNA"/>
</dbReference>
<proteinExistence type="inferred from homology"/>
<feature type="active site" description="Proton acceptor" evidence="5">
    <location>
        <position position="229"/>
    </location>
</feature>
<feature type="binding site" evidence="6">
    <location>
        <position position="228"/>
    </location>
    <ligand>
        <name>Mg(2+)</name>
        <dbReference type="ChEBI" id="CHEBI:18420"/>
        <label>1</label>
    </ligand>
</feature>
<feature type="binding site" evidence="6">
    <location>
        <position position="142"/>
    </location>
    <ligand>
        <name>Mg(2+)</name>
        <dbReference type="ChEBI" id="CHEBI:18420"/>
        <label>1</label>
    </ligand>
</feature>
<dbReference type="PANTHER" id="PTHR22748:SF6">
    <property type="entry name" value="DNA-(APURINIC OR APYRIMIDINIC SITE) ENDONUCLEASE"/>
    <property type="match status" value="1"/>
</dbReference>
<keyword evidence="9" id="KW-0255">Endonuclease</keyword>
<evidence type="ECO:0000256" key="6">
    <source>
        <dbReference type="PIRSR" id="PIRSR604808-2"/>
    </source>
</evidence>
<dbReference type="GO" id="GO:0008311">
    <property type="term" value="F:double-stranded DNA 3'-5' DNA exonuclease activity"/>
    <property type="evidence" value="ECO:0007669"/>
    <property type="project" value="TreeGrafter"/>
</dbReference>
<evidence type="ECO:0000256" key="2">
    <source>
        <dbReference type="ARBA" id="ARBA00022723"/>
    </source>
</evidence>
<feature type="active site" evidence="5">
    <location>
        <position position="109"/>
    </location>
</feature>
<keyword evidence="3" id="KW-0378">Hydrolase</keyword>
<dbReference type="InterPro" id="IPR005135">
    <property type="entry name" value="Endo/exonuclease/phosphatase"/>
</dbReference>
<dbReference type="Pfam" id="PF03372">
    <property type="entry name" value="Exo_endo_phos"/>
    <property type="match status" value="1"/>
</dbReference>
<evidence type="ECO:0000256" key="4">
    <source>
        <dbReference type="ARBA" id="ARBA00022842"/>
    </source>
</evidence>
<keyword evidence="6" id="KW-0464">Manganese</keyword>
<evidence type="ECO:0000259" key="8">
    <source>
        <dbReference type="Pfam" id="PF03372"/>
    </source>
</evidence>
<dbReference type="SUPFAM" id="SSF56219">
    <property type="entry name" value="DNase I-like"/>
    <property type="match status" value="1"/>
</dbReference>
<dbReference type="InterPro" id="IPR004808">
    <property type="entry name" value="AP_endonuc_1"/>
</dbReference>
<feature type="binding site" evidence="6">
    <location>
        <position position="144"/>
    </location>
    <ligand>
        <name>Mg(2+)</name>
        <dbReference type="ChEBI" id="CHEBI:18420"/>
        <label>1</label>
    </ligand>
</feature>
<feature type="non-terminal residue" evidence="9">
    <location>
        <position position="331"/>
    </location>
</feature>
<gene>
    <name evidence="9" type="ORF">BJ322DRAFT_976449</name>
</gene>
<reference evidence="9" key="2">
    <citation type="submission" date="2020-11" db="EMBL/GenBank/DDBJ databases">
        <authorList>
            <consortium name="DOE Joint Genome Institute"/>
            <person name="Kuo A."/>
            <person name="Miyauchi S."/>
            <person name="Kiss E."/>
            <person name="Drula E."/>
            <person name="Kohler A."/>
            <person name="Sanchez-Garcia M."/>
            <person name="Andreopoulos B."/>
            <person name="Barry K.W."/>
            <person name="Bonito G."/>
            <person name="Buee M."/>
            <person name="Carver A."/>
            <person name="Chen C."/>
            <person name="Cichocki N."/>
            <person name="Clum A."/>
            <person name="Culley D."/>
            <person name="Crous P.W."/>
            <person name="Fauchery L."/>
            <person name="Girlanda M."/>
            <person name="Hayes R."/>
            <person name="Keri Z."/>
            <person name="Labutti K."/>
            <person name="Lipzen A."/>
            <person name="Lombard V."/>
            <person name="Magnuson J."/>
            <person name="Maillard F."/>
            <person name="Morin E."/>
            <person name="Murat C."/>
            <person name="Nolan M."/>
            <person name="Ohm R."/>
            <person name="Pangilinan J."/>
            <person name="Pereira M."/>
            <person name="Perotto S."/>
            <person name="Peter M."/>
            <person name="Riley R."/>
            <person name="Sitrit Y."/>
            <person name="Stielow B."/>
            <person name="Szollosi G."/>
            <person name="Zifcakova L."/>
            <person name="Stursova M."/>
            <person name="Spatafora J.W."/>
            <person name="Tedersoo L."/>
            <person name="Vaario L.-M."/>
            <person name="Yamada A."/>
            <person name="Yan M."/>
            <person name="Wang P."/>
            <person name="Xu J."/>
            <person name="Bruns T."/>
            <person name="Baldrian P."/>
            <person name="Vilgalys R."/>
            <person name="Henrissat B."/>
            <person name="Grigoriev I.V."/>
            <person name="Hibbett D."/>
            <person name="Nagy L.G."/>
            <person name="Martin F.M."/>
        </authorList>
    </citation>
    <scope>NUCLEOTIDE SEQUENCE</scope>
    <source>
        <strain evidence="9">UH-Tt-Lm1</strain>
    </source>
</reference>
<feature type="site" description="Interaction with DNA substrate" evidence="7">
    <location>
        <position position="229"/>
    </location>
</feature>
<dbReference type="GO" id="GO:0008081">
    <property type="term" value="F:phosphoric diester hydrolase activity"/>
    <property type="evidence" value="ECO:0007669"/>
    <property type="project" value="TreeGrafter"/>
</dbReference>
<dbReference type="Gene3D" id="3.60.10.10">
    <property type="entry name" value="Endonuclease/exonuclease/phosphatase"/>
    <property type="match status" value="1"/>
</dbReference>
<evidence type="ECO:0000256" key="5">
    <source>
        <dbReference type="PIRSR" id="PIRSR604808-1"/>
    </source>
</evidence>
<feature type="binding site" evidence="6">
    <location>
        <position position="31"/>
    </location>
    <ligand>
        <name>Mg(2+)</name>
        <dbReference type="ChEBI" id="CHEBI:18420"/>
        <label>1</label>
    </ligand>
</feature>
<dbReference type="CDD" id="cd09076">
    <property type="entry name" value="L1-EN"/>
    <property type="match status" value="1"/>
</dbReference>
<dbReference type="InterPro" id="IPR036691">
    <property type="entry name" value="Endo/exonu/phosph_ase_sf"/>
</dbReference>
<feature type="domain" description="Endonuclease/exonuclease/phosphatase" evidence="8">
    <location>
        <begin position="15"/>
        <end position="229"/>
    </location>
</feature>
<keyword evidence="9" id="KW-0540">Nuclease</keyword>
<evidence type="ECO:0000256" key="1">
    <source>
        <dbReference type="ARBA" id="ARBA00007092"/>
    </source>
</evidence>
<feature type="active site" description="Proton donor/acceptor" evidence="5">
    <location>
        <position position="142"/>
    </location>
</feature>
<name>A0A9P6L5T9_9AGAM</name>
<dbReference type="Proteomes" id="UP000736335">
    <property type="component" value="Unassembled WGS sequence"/>
</dbReference>
<accession>A0A9P6L5T9</accession>
<dbReference type="GO" id="GO:0003906">
    <property type="term" value="F:DNA-(apurinic or apyrimidinic site) endonuclease activity"/>
    <property type="evidence" value="ECO:0007669"/>
    <property type="project" value="TreeGrafter"/>
</dbReference>
<feature type="binding site" evidence="6">
    <location>
        <position position="229"/>
    </location>
    <ligand>
        <name>Mg(2+)</name>
        <dbReference type="ChEBI" id="CHEBI:18420"/>
        <label>1</label>
    </ligand>
</feature>
<dbReference type="PANTHER" id="PTHR22748">
    <property type="entry name" value="AP ENDONUCLEASE"/>
    <property type="match status" value="1"/>
</dbReference>
<dbReference type="GO" id="GO:0005634">
    <property type="term" value="C:nucleus"/>
    <property type="evidence" value="ECO:0007669"/>
    <property type="project" value="TreeGrafter"/>
</dbReference>
<reference evidence="9" key="1">
    <citation type="journal article" date="2020" name="Nat. Commun.">
        <title>Large-scale genome sequencing of mycorrhizal fungi provides insights into the early evolution of symbiotic traits.</title>
        <authorList>
            <person name="Miyauchi S."/>
            <person name="Kiss E."/>
            <person name="Kuo A."/>
            <person name="Drula E."/>
            <person name="Kohler A."/>
            <person name="Sanchez-Garcia M."/>
            <person name="Morin E."/>
            <person name="Andreopoulos B."/>
            <person name="Barry K.W."/>
            <person name="Bonito G."/>
            <person name="Buee M."/>
            <person name="Carver A."/>
            <person name="Chen C."/>
            <person name="Cichocki N."/>
            <person name="Clum A."/>
            <person name="Culley D."/>
            <person name="Crous P.W."/>
            <person name="Fauchery L."/>
            <person name="Girlanda M."/>
            <person name="Hayes R.D."/>
            <person name="Keri Z."/>
            <person name="LaButti K."/>
            <person name="Lipzen A."/>
            <person name="Lombard V."/>
            <person name="Magnuson J."/>
            <person name="Maillard F."/>
            <person name="Murat C."/>
            <person name="Nolan M."/>
            <person name="Ohm R.A."/>
            <person name="Pangilinan J."/>
            <person name="Pereira M.F."/>
            <person name="Perotto S."/>
            <person name="Peter M."/>
            <person name="Pfister S."/>
            <person name="Riley R."/>
            <person name="Sitrit Y."/>
            <person name="Stielow J.B."/>
            <person name="Szollosi G."/>
            <person name="Zifcakova L."/>
            <person name="Stursova M."/>
            <person name="Spatafora J.W."/>
            <person name="Tedersoo L."/>
            <person name="Vaario L.M."/>
            <person name="Yamada A."/>
            <person name="Yan M."/>
            <person name="Wang P."/>
            <person name="Xu J."/>
            <person name="Bruns T."/>
            <person name="Baldrian P."/>
            <person name="Vilgalys R."/>
            <person name="Dunand C."/>
            <person name="Henrissat B."/>
            <person name="Grigoriev I.V."/>
            <person name="Hibbett D."/>
            <person name="Nagy L.G."/>
            <person name="Martin F.M."/>
        </authorList>
    </citation>
    <scope>NUCLEOTIDE SEQUENCE</scope>
    <source>
        <strain evidence="9">UH-Tt-Lm1</strain>
    </source>
</reference>
<dbReference type="OrthoDB" id="3264871at2759"/>
<protein>
    <submittedName>
        <fullName evidence="9">Endonuclease/exonuclease/phosphatase</fullName>
    </submittedName>
</protein>
<evidence type="ECO:0000256" key="3">
    <source>
        <dbReference type="ARBA" id="ARBA00022801"/>
    </source>
</evidence>
<feature type="site" description="Transition state stabilizer" evidence="7">
    <location>
        <position position="144"/>
    </location>
</feature>